<accession>W7YQN8</accession>
<gene>
    <name evidence="1" type="ORF">JCM16418_5113</name>
</gene>
<name>W7YQN8_9BACL</name>
<dbReference type="EMBL" id="BAVZ01000044">
    <property type="protein sequence ID" value="GAF10882.1"/>
    <property type="molecule type" value="Genomic_DNA"/>
</dbReference>
<proteinExistence type="predicted"/>
<evidence type="ECO:0000313" key="2">
    <source>
        <dbReference type="Proteomes" id="UP000019364"/>
    </source>
</evidence>
<sequence length="51" mass="6165">MTDQFTVEEIQKLKNSTIIELTHDLEDALIHMARLPDDYSVYDYLKRYFIK</sequence>
<evidence type="ECO:0000313" key="1">
    <source>
        <dbReference type="EMBL" id="GAF10882.1"/>
    </source>
</evidence>
<dbReference type="AlphaFoldDB" id="W7YQN8"/>
<protein>
    <submittedName>
        <fullName evidence="1">Uncharacterized protein</fullName>
    </submittedName>
</protein>
<organism evidence="1 2">
    <name type="scientific">Paenibacillus pini JCM 16418</name>
    <dbReference type="NCBI Taxonomy" id="1236976"/>
    <lineage>
        <taxon>Bacteria</taxon>
        <taxon>Bacillati</taxon>
        <taxon>Bacillota</taxon>
        <taxon>Bacilli</taxon>
        <taxon>Bacillales</taxon>
        <taxon>Paenibacillaceae</taxon>
        <taxon>Paenibacillus</taxon>
    </lineage>
</organism>
<dbReference type="STRING" id="1236976.JCM16418_5113"/>
<dbReference type="RefSeq" id="WP_156327257.1">
    <property type="nucleotide sequence ID" value="NZ_BAVZ01000044.1"/>
</dbReference>
<dbReference type="Proteomes" id="UP000019364">
    <property type="component" value="Unassembled WGS sequence"/>
</dbReference>
<keyword evidence="2" id="KW-1185">Reference proteome</keyword>
<reference evidence="1 2" key="1">
    <citation type="journal article" date="2014" name="Genome Announc.">
        <title>Draft Genome Sequence of Paenibacillus pini JCM 16418T, Isolated from the Rhizosphere of Pine Tree.</title>
        <authorList>
            <person name="Yuki M."/>
            <person name="Oshima K."/>
            <person name="Suda W."/>
            <person name="Oshida Y."/>
            <person name="Kitamura K."/>
            <person name="Iida Y."/>
            <person name="Hattori M."/>
            <person name="Ohkuma M."/>
        </authorList>
    </citation>
    <scope>NUCLEOTIDE SEQUENCE [LARGE SCALE GENOMIC DNA]</scope>
    <source>
        <strain evidence="1 2">JCM 16418</strain>
    </source>
</reference>
<comment type="caution">
    <text evidence="1">The sequence shown here is derived from an EMBL/GenBank/DDBJ whole genome shotgun (WGS) entry which is preliminary data.</text>
</comment>